<name>A0A2T2N5G6_CORCC</name>
<keyword evidence="3" id="KW-1185">Reference proteome</keyword>
<protein>
    <submittedName>
        <fullName evidence="2">Uncharacterized protein</fullName>
    </submittedName>
</protein>
<proteinExistence type="predicted"/>
<organism evidence="2 3">
    <name type="scientific">Corynespora cassiicola Philippines</name>
    <dbReference type="NCBI Taxonomy" id="1448308"/>
    <lineage>
        <taxon>Eukaryota</taxon>
        <taxon>Fungi</taxon>
        <taxon>Dikarya</taxon>
        <taxon>Ascomycota</taxon>
        <taxon>Pezizomycotina</taxon>
        <taxon>Dothideomycetes</taxon>
        <taxon>Pleosporomycetidae</taxon>
        <taxon>Pleosporales</taxon>
        <taxon>Corynesporascaceae</taxon>
        <taxon>Corynespora</taxon>
    </lineage>
</organism>
<feature type="region of interest" description="Disordered" evidence="1">
    <location>
        <begin position="1"/>
        <end position="26"/>
    </location>
</feature>
<dbReference type="EMBL" id="KZ678148">
    <property type="protein sequence ID" value="PSN60671.1"/>
    <property type="molecule type" value="Genomic_DNA"/>
</dbReference>
<reference evidence="2 3" key="1">
    <citation type="journal article" date="2018" name="Front. Microbiol.">
        <title>Genome-Wide Analysis of Corynespora cassiicola Leaf Fall Disease Putative Effectors.</title>
        <authorList>
            <person name="Lopez D."/>
            <person name="Ribeiro S."/>
            <person name="Label P."/>
            <person name="Fumanal B."/>
            <person name="Venisse J.S."/>
            <person name="Kohler A."/>
            <person name="de Oliveira R.R."/>
            <person name="Labutti K."/>
            <person name="Lipzen A."/>
            <person name="Lail K."/>
            <person name="Bauer D."/>
            <person name="Ohm R.A."/>
            <person name="Barry K.W."/>
            <person name="Spatafora J."/>
            <person name="Grigoriev I.V."/>
            <person name="Martin F.M."/>
            <person name="Pujade-Renaud V."/>
        </authorList>
    </citation>
    <scope>NUCLEOTIDE SEQUENCE [LARGE SCALE GENOMIC DNA]</scope>
    <source>
        <strain evidence="2 3">Philippines</strain>
    </source>
</reference>
<sequence length="184" mass="19508">MARRHAPCSSLRSVSGGRAEGEGGARRASARRESACACTAAAQTCRKCGRRRHGLRTSDLGRAVSAHTCSAANEGQVAAGSLAGEALLHKRATNWSSGVCQGLGIVAALSPCTGTFARYLWQIFRYPRFDAAAPAPGGGRWQSKSNPGACACACEQQLYISVRRTSYCEREGGQMLRGHVHGRR</sequence>
<evidence type="ECO:0000313" key="2">
    <source>
        <dbReference type="EMBL" id="PSN60671.1"/>
    </source>
</evidence>
<evidence type="ECO:0000256" key="1">
    <source>
        <dbReference type="SAM" id="MobiDB-lite"/>
    </source>
</evidence>
<gene>
    <name evidence="2" type="ORF">BS50DRAFT_206127</name>
</gene>
<dbReference type="Proteomes" id="UP000240883">
    <property type="component" value="Unassembled WGS sequence"/>
</dbReference>
<accession>A0A2T2N5G6</accession>
<dbReference type="AlphaFoldDB" id="A0A2T2N5G6"/>
<evidence type="ECO:0000313" key="3">
    <source>
        <dbReference type="Proteomes" id="UP000240883"/>
    </source>
</evidence>